<dbReference type="PANTHER" id="PTHR15020:SF50">
    <property type="entry name" value="UPF0659 PROTEIN YMR090W"/>
    <property type="match status" value="1"/>
</dbReference>
<evidence type="ECO:0000313" key="4">
    <source>
        <dbReference type="Proteomes" id="UP001174694"/>
    </source>
</evidence>
<accession>A0AA38RRX8</accession>
<keyword evidence="4" id="KW-1185">Reference proteome</keyword>
<organism evidence="3 4">
    <name type="scientific">Pleurostoma richardsiae</name>
    <dbReference type="NCBI Taxonomy" id="41990"/>
    <lineage>
        <taxon>Eukaryota</taxon>
        <taxon>Fungi</taxon>
        <taxon>Dikarya</taxon>
        <taxon>Ascomycota</taxon>
        <taxon>Pezizomycotina</taxon>
        <taxon>Sordariomycetes</taxon>
        <taxon>Sordariomycetidae</taxon>
        <taxon>Calosphaeriales</taxon>
        <taxon>Pleurostomataceae</taxon>
        <taxon>Pleurostoma</taxon>
    </lineage>
</organism>
<feature type="domain" description="NAD(P)-binding" evidence="2">
    <location>
        <begin position="8"/>
        <end position="221"/>
    </location>
</feature>
<dbReference type="CDD" id="cd05243">
    <property type="entry name" value="SDR_a5"/>
    <property type="match status" value="1"/>
</dbReference>
<comment type="caution">
    <text evidence="3">The sequence shown here is derived from an EMBL/GenBank/DDBJ whole genome shotgun (WGS) entry which is preliminary data.</text>
</comment>
<dbReference type="SUPFAM" id="SSF51735">
    <property type="entry name" value="NAD(P)-binding Rossmann-fold domains"/>
    <property type="match status" value="1"/>
</dbReference>
<proteinExistence type="inferred from homology"/>
<dbReference type="Pfam" id="PF13460">
    <property type="entry name" value="NAD_binding_10"/>
    <property type="match status" value="1"/>
</dbReference>
<dbReference type="EMBL" id="JANBVO010000017">
    <property type="protein sequence ID" value="KAJ9144273.1"/>
    <property type="molecule type" value="Genomic_DNA"/>
</dbReference>
<reference evidence="3" key="1">
    <citation type="submission" date="2022-07" db="EMBL/GenBank/DDBJ databases">
        <title>Fungi with potential for degradation of polypropylene.</title>
        <authorList>
            <person name="Gostincar C."/>
        </authorList>
    </citation>
    <scope>NUCLEOTIDE SEQUENCE</scope>
    <source>
        <strain evidence="3">EXF-13308</strain>
    </source>
</reference>
<gene>
    <name evidence="3" type="ORF">NKR23_g6173</name>
</gene>
<dbReference type="Proteomes" id="UP001174694">
    <property type="component" value="Unassembled WGS sequence"/>
</dbReference>
<dbReference type="InterPro" id="IPR016040">
    <property type="entry name" value="NAD(P)-bd_dom"/>
</dbReference>
<dbReference type="PANTHER" id="PTHR15020">
    <property type="entry name" value="FLAVIN REDUCTASE-RELATED"/>
    <property type="match status" value="1"/>
</dbReference>
<name>A0AA38RRX8_9PEZI</name>
<dbReference type="Gene3D" id="3.40.50.720">
    <property type="entry name" value="NAD(P)-binding Rossmann-like Domain"/>
    <property type="match status" value="1"/>
</dbReference>
<protein>
    <submittedName>
        <fullName evidence="3">NAD-dependent epimerase/dehydratase</fullName>
    </submittedName>
</protein>
<evidence type="ECO:0000259" key="2">
    <source>
        <dbReference type="Pfam" id="PF13460"/>
    </source>
</evidence>
<comment type="similarity">
    <text evidence="1">Belongs to the avfA family.</text>
</comment>
<dbReference type="InterPro" id="IPR036291">
    <property type="entry name" value="NAD(P)-bd_dom_sf"/>
</dbReference>
<evidence type="ECO:0000313" key="3">
    <source>
        <dbReference type="EMBL" id="KAJ9144273.1"/>
    </source>
</evidence>
<dbReference type="AlphaFoldDB" id="A0AA38RRX8"/>
<evidence type="ECO:0000256" key="1">
    <source>
        <dbReference type="ARBA" id="ARBA00038376"/>
    </source>
</evidence>
<sequence>MPVSLVVGGHGKVASHLTRILTSETQPPHTVHSIIRAAEQAADVEKLGAYPIVQSVEEATVPELLTTLSRIKPDLVVWAAGAPFGSGDRIDKVDREGAIKVMDALAIAAQAGDTGKRFVSISALDLRDRENRPVPDWYDEQDKSRSDRLWAAIGPHLVAKLAADRELRTGNDKRGLDYTIVRPGGLNNDPGQKAVAAGKVHLGRTIAREDVARVVAECLKNDNTIGLAFDAVGGDDPVAEAVKDVGAQKIDTFEGYY</sequence>